<dbReference type="RefSeq" id="WP_208473619.1">
    <property type="nucleotide sequence ID" value="NZ_JAGFNS010000070.1"/>
</dbReference>
<feature type="transmembrane region" description="Helical" evidence="1">
    <location>
        <begin position="20"/>
        <end position="39"/>
    </location>
</feature>
<dbReference type="EMBL" id="JAGFNS010000070">
    <property type="protein sequence ID" value="MBO3744393.1"/>
    <property type="molecule type" value="Genomic_DNA"/>
</dbReference>
<evidence type="ECO:0000313" key="3">
    <source>
        <dbReference type="Proteomes" id="UP000679690"/>
    </source>
</evidence>
<keyword evidence="1" id="KW-0472">Membrane</keyword>
<feature type="transmembrane region" description="Helical" evidence="1">
    <location>
        <begin position="115"/>
        <end position="135"/>
    </location>
</feature>
<gene>
    <name evidence="2" type="ORF">J5X75_43600</name>
</gene>
<reference evidence="2 3" key="1">
    <citation type="submission" date="2021-03" db="EMBL/GenBank/DDBJ databases">
        <title>Actinoplanes flavus sp. nov., a novel actinomycete isolated from Coconut Palm rhizosphere soil.</title>
        <authorList>
            <person name="Luo X."/>
        </authorList>
    </citation>
    <scope>NUCLEOTIDE SEQUENCE [LARGE SCALE GENOMIC DNA]</scope>
    <source>
        <strain evidence="2 3">NEAU-H7</strain>
    </source>
</reference>
<keyword evidence="1" id="KW-1133">Transmembrane helix</keyword>
<proteinExistence type="predicted"/>
<dbReference type="Proteomes" id="UP000679690">
    <property type="component" value="Unassembled WGS sequence"/>
</dbReference>
<protein>
    <submittedName>
        <fullName evidence="2">Uncharacterized protein</fullName>
    </submittedName>
</protein>
<keyword evidence="3" id="KW-1185">Reference proteome</keyword>
<organism evidence="2 3">
    <name type="scientific">Actinoplanes flavus</name>
    <dbReference type="NCBI Taxonomy" id="2820290"/>
    <lineage>
        <taxon>Bacteria</taxon>
        <taxon>Bacillati</taxon>
        <taxon>Actinomycetota</taxon>
        <taxon>Actinomycetes</taxon>
        <taxon>Micromonosporales</taxon>
        <taxon>Micromonosporaceae</taxon>
        <taxon>Actinoplanes</taxon>
    </lineage>
</organism>
<name>A0ABS3V0N4_9ACTN</name>
<feature type="transmembrane region" description="Helical" evidence="1">
    <location>
        <begin position="45"/>
        <end position="63"/>
    </location>
</feature>
<feature type="transmembrane region" description="Helical" evidence="1">
    <location>
        <begin position="70"/>
        <end position="95"/>
    </location>
</feature>
<accession>A0ABS3V0N4</accession>
<evidence type="ECO:0000313" key="2">
    <source>
        <dbReference type="EMBL" id="MBO3744393.1"/>
    </source>
</evidence>
<sequence>MVVRNRNAPVVVAGPRRVMAGLAAVYGAYVGVVVCWGFHTFDPLLLSVFAVSAVILALPAALARPTRFNGACYAMAALVLVVGCWLAIGGLFLLYPAVLPLLLATTTLPMARHPWPVVITAALLAVAPPIFFALVS</sequence>
<evidence type="ECO:0000256" key="1">
    <source>
        <dbReference type="SAM" id="Phobius"/>
    </source>
</evidence>
<comment type="caution">
    <text evidence="2">The sequence shown here is derived from an EMBL/GenBank/DDBJ whole genome shotgun (WGS) entry which is preliminary data.</text>
</comment>
<keyword evidence="1" id="KW-0812">Transmembrane</keyword>